<reference evidence="1 2" key="1">
    <citation type="submission" date="2016-05" db="EMBL/GenBank/DDBJ databases">
        <title>Comparative analysis of secretome profiles of manganese(II)-oxidizing ascomycete fungi.</title>
        <authorList>
            <consortium name="DOE Joint Genome Institute"/>
            <person name="Zeiner C.A."/>
            <person name="Purvine S.O."/>
            <person name="Zink E.M."/>
            <person name="Wu S."/>
            <person name="Pasa-Tolic L."/>
            <person name="Chaput D.L."/>
            <person name="Haridas S."/>
            <person name="Grigoriev I.V."/>
            <person name="Santelli C.M."/>
            <person name="Hansel C.M."/>
        </authorList>
    </citation>
    <scope>NUCLEOTIDE SEQUENCE [LARGE SCALE GENOMIC DNA]</scope>
    <source>
        <strain evidence="1 2">SRC1lrK2f</strain>
    </source>
</reference>
<dbReference type="RefSeq" id="XP_018386790.1">
    <property type="nucleotide sequence ID" value="XM_018533495.1"/>
</dbReference>
<sequence length="170" mass="18938">MQALCNRCHLGRGLSIQGSQLRCSLRKGRQCCLSKRLPNAPGRFVCMATWVKLAQRCRSNKWVVDGVGGPSRGYSTRQKRASVSTHRISPVCTATPHFPEPRTNPSRLLRLLTPLTVSLMTCHFCCRSALVKVKRAQIMLRHFVKGVRVQSSTPRRVTANTSQPIADPMA</sequence>
<name>A0A177DRJ1_ALTAL</name>
<evidence type="ECO:0000313" key="1">
    <source>
        <dbReference type="EMBL" id="OAG21369.1"/>
    </source>
</evidence>
<dbReference type="VEuPathDB" id="FungiDB:CC77DRAFT_871664"/>
<dbReference type="KEGG" id="aalt:CC77DRAFT_871664"/>
<dbReference type="EMBL" id="KV441477">
    <property type="protein sequence ID" value="OAG21369.1"/>
    <property type="molecule type" value="Genomic_DNA"/>
</dbReference>
<protein>
    <submittedName>
        <fullName evidence="1">Uncharacterized protein</fullName>
    </submittedName>
</protein>
<dbReference type="Proteomes" id="UP000077248">
    <property type="component" value="Unassembled WGS sequence"/>
</dbReference>
<accession>A0A177DRJ1</accession>
<proteinExistence type="predicted"/>
<organism evidence="1 2">
    <name type="scientific">Alternaria alternata</name>
    <name type="common">Alternaria rot fungus</name>
    <name type="synonym">Torula alternata</name>
    <dbReference type="NCBI Taxonomy" id="5599"/>
    <lineage>
        <taxon>Eukaryota</taxon>
        <taxon>Fungi</taxon>
        <taxon>Dikarya</taxon>
        <taxon>Ascomycota</taxon>
        <taxon>Pezizomycotina</taxon>
        <taxon>Dothideomycetes</taxon>
        <taxon>Pleosporomycetidae</taxon>
        <taxon>Pleosporales</taxon>
        <taxon>Pleosporineae</taxon>
        <taxon>Pleosporaceae</taxon>
        <taxon>Alternaria</taxon>
        <taxon>Alternaria sect. Alternaria</taxon>
        <taxon>Alternaria alternata complex</taxon>
    </lineage>
</organism>
<dbReference type="AlphaFoldDB" id="A0A177DRJ1"/>
<keyword evidence="2" id="KW-1185">Reference proteome</keyword>
<evidence type="ECO:0000313" key="2">
    <source>
        <dbReference type="Proteomes" id="UP000077248"/>
    </source>
</evidence>
<dbReference type="GeneID" id="29119089"/>
<gene>
    <name evidence="1" type="ORF">CC77DRAFT_871664</name>
</gene>